<dbReference type="PANTHER" id="PTHR46853:SF1">
    <property type="entry name" value="METHYLOSOME PROTEIN 50"/>
    <property type="match status" value="1"/>
</dbReference>
<sequence>MEKHLCAAQYRAVCQDFQRTMAPCCWEPPAFLAETGKDPFGSTANQSKPPARASAKPVCRLRLGSQMSSALELWELAEDERLLVNRFTKYEHDHIVTTVSPITGASSAVTGSMDCRLDSITHINE</sequence>
<keyword evidence="4" id="KW-1185">Reference proteome</keyword>
<proteinExistence type="predicted"/>
<accession>A0ABV0QPS9</accession>
<dbReference type="InterPro" id="IPR015943">
    <property type="entry name" value="WD40/YVTN_repeat-like_dom_sf"/>
</dbReference>
<evidence type="ECO:0000313" key="3">
    <source>
        <dbReference type="EMBL" id="MEQ2197836.1"/>
    </source>
</evidence>
<evidence type="ECO:0000256" key="2">
    <source>
        <dbReference type="ARBA" id="ARBA00022490"/>
    </source>
</evidence>
<name>A0ABV0QPS9_9TELE</name>
<evidence type="ECO:0000313" key="4">
    <source>
        <dbReference type="Proteomes" id="UP001434883"/>
    </source>
</evidence>
<organism evidence="3 4">
    <name type="scientific">Xenoophorus captivus</name>
    <dbReference type="NCBI Taxonomy" id="1517983"/>
    <lineage>
        <taxon>Eukaryota</taxon>
        <taxon>Metazoa</taxon>
        <taxon>Chordata</taxon>
        <taxon>Craniata</taxon>
        <taxon>Vertebrata</taxon>
        <taxon>Euteleostomi</taxon>
        <taxon>Actinopterygii</taxon>
        <taxon>Neopterygii</taxon>
        <taxon>Teleostei</taxon>
        <taxon>Neoteleostei</taxon>
        <taxon>Acanthomorphata</taxon>
        <taxon>Ovalentaria</taxon>
        <taxon>Atherinomorphae</taxon>
        <taxon>Cyprinodontiformes</taxon>
        <taxon>Goodeidae</taxon>
        <taxon>Xenoophorus</taxon>
    </lineage>
</organism>
<dbReference type="EMBL" id="JAHRIN010018214">
    <property type="protein sequence ID" value="MEQ2197836.1"/>
    <property type="molecule type" value="Genomic_DNA"/>
</dbReference>
<dbReference type="Gene3D" id="2.130.10.10">
    <property type="entry name" value="YVTN repeat-like/Quinoprotein amine dehydrogenase"/>
    <property type="match status" value="1"/>
</dbReference>
<dbReference type="InterPro" id="IPR052139">
    <property type="entry name" value="Methylosome_Comp_WDR77"/>
</dbReference>
<protein>
    <submittedName>
        <fullName evidence="3">Uncharacterized protein</fullName>
    </submittedName>
</protein>
<comment type="subcellular location">
    <subcellularLocation>
        <location evidence="1">Cytoplasm</location>
    </subcellularLocation>
</comment>
<gene>
    <name evidence="3" type="ORF">XENOCAPTIV_003948</name>
</gene>
<reference evidence="3 4" key="1">
    <citation type="submission" date="2021-06" db="EMBL/GenBank/DDBJ databases">
        <authorList>
            <person name="Palmer J.M."/>
        </authorList>
    </citation>
    <scope>NUCLEOTIDE SEQUENCE [LARGE SCALE GENOMIC DNA]</scope>
    <source>
        <strain evidence="3 4">XC_2019</strain>
        <tissue evidence="3">Muscle</tissue>
    </source>
</reference>
<evidence type="ECO:0000256" key="1">
    <source>
        <dbReference type="ARBA" id="ARBA00004496"/>
    </source>
</evidence>
<keyword evidence="2" id="KW-0963">Cytoplasm</keyword>
<comment type="caution">
    <text evidence="3">The sequence shown here is derived from an EMBL/GenBank/DDBJ whole genome shotgun (WGS) entry which is preliminary data.</text>
</comment>
<dbReference type="Proteomes" id="UP001434883">
    <property type="component" value="Unassembled WGS sequence"/>
</dbReference>
<dbReference type="PANTHER" id="PTHR46853">
    <property type="entry name" value="METHYLOSOME PROTEIN 50"/>
    <property type="match status" value="1"/>
</dbReference>